<dbReference type="Proteomes" id="UP000054560">
    <property type="component" value="Unassembled WGS sequence"/>
</dbReference>
<dbReference type="EMBL" id="KQ241797">
    <property type="protein sequence ID" value="KNC83973.1"/>
    <property type="molecule type" value="Genomic_DNA"/>
</dbReference>
<dbReference type="GeneID" id="25904297"/>
<evidence type="ECO:0000313" key="2">
    <source>
        <dbReference type="Proteomes" id="UP000054560"/>
    </source>
</evidence>
<organism evidence="1 2">
    <name type="scientific">Sphaeroforma arctica JP610</name>
    <dbReference type="NCBI Taxonomy" id="667725"/>
    <lineage>
        <taxon>Eukaryota</taxon>
        <taxon>Ichthyosporea</taxon>
        <taxon>Ichthyophonida</taxon>
        <taxon>Sphaeroforma</taxon>
    </lineage>
</organism>
<reference evidence="1 2" key="1">
    <citation type="submission" date="2011-02" db="EMBL/GenBank/DDBJ databases">
        <title>The Genome Sequence of Sphaeroforma arctica JP610.</title>
        <authorList>
            <consortium name="The Broad Institute Genome Sequencing Platform"/>
            <person name="Russ C."/>
            <person name="Cuomo C."/>
            <person name="Young S.K."/>
            <person name="Zeng Q."/>
            <person name="Gargeya S."/>
            <person name="Alvarado L."/>
            <person name="Berlin A."/>
            <person name="Chapman S.B."/>
            <person name="Chen Z."/>
            <person name="Freedman E."/>
            <person name="Gellesch M."/>
            <person name="Goldberg J."/>
            <person name="Griggs A."/>
            <person name="Gujja S."/>
            <person name="Heilman E."/>
            <person name="Heiman D."/>
            <person name="Howarth C."/>
            <person name="Mehta T."/>
            <person name="Neiman D."/>
            <person name="Pearson M."/>
            <person name="Roberts A."/>
            <person name="Saif S."/>
            <person name="Shea T."/>
            <person name="Shenoy N."/>
            <person name="Sisk P."/>
            <person name="Stolte C."/>
            <person name="Sykes S."/>
            <person name="White J."/>
            <person name="Yandava C."/>
            <person name="Burger G."/>
            <person name="Gray M.W."/>
            <person name="Holland P.W.H."/>
            <person name="King N."/>
            <person name="Lang F.B.F."/>
            <person name="Roger A.J."/>
            <person name="Ruiz-Trillo I."/>
            <person name="Haas B."/>
            <person name="Nusbaum C."/>
            <person name="Birren B."/>
        </authorList>
    </citation>
    <scope>NUCLEOTIDE SEQUENCE [LARGE SCALE GENOMIC DNA]</scope>
    <source>
        <strain evidence="1 2">JP610</strain>
    </source>
</reference>
<proteinExistence type="predicted"/>
<protein>
    <submittedName>
        <fullName evidence="1">Uncharacterized protein</fullName>
    </submittedName>
</protein>
<keyword evidence="2" id="KW-1185">Reference proteome</keyword>
<sequence>MNLRVHILSALDLARTNEAINILDTLISLRGLPEIPENLPSFADLYARREFAFFFAARARGFYASESHNSLIAMHVASVNVLKQYLPDSYNTKFLCPQFVSQMRHGPLANARNGIVETTVSSRTVKMSPNTTTTGIPYLYHSILAVNTAREFDTLVRESMLLFEEYAMLVELWNTNLAGPEMNELVGLAWETIIAAPHDFLACMFRLADADNMRIFLQLGRLTRSTNNPSYLY</sequence>
<accession>A0A0L0G6W4</accession>
<dbReference type="RefSeq" id="XP_014157875.1">
    <property type="nucleotide sequence ID" value="XM_014302400.1"/>
</dbReference>
<evidence type="ECO:0000313" key="1">
    <source>
        <dbReference type="EMBL" id="KNC83973.1"/>
    </source>
</evidence>
<name>A0A0L0G6W4_9EUKA</name>
<dbReference type="AlphaFoldDB" id="A0A0L0G6W4"/>
<gene>
    <name evidence="1" type="ORF">SARC_03793</name>
</gene>